<dbReference type="InterPro" id="IPR018060">
    <property type="entry name" value="HTH_AraC"/>
</dbReference>
<evidence type="ECO:0000313" key="7">
    <source>
        <dbReference type="Proteomes" id="UP001172788"/>
    </source>
</evidence>
<keyword evidence="3" id="KW-0804">Transcription</keyword>
<evidence type="ECO:0000256" key="3">
    <source>
        <dbReference type="ARBA" id="ARBA00023163"/>
    </source>
</evidence>
<evidence type="ECO:0000259" key="4">
    <source>
        <dbReference type="PROSITE" id="PS01124"/>
    </source>
</evidence>
<dbReference type="Proteomes" id="UP001172788">
    <property type="component" value="Unassembled WGS sequence"/>
</dbReference>
<dbReference type="PROSITE" id="PS01124">
    <property type="entry name" value="HTH_ARAC_FAMILY_2"/>
    <property type="match status" value="1"/>
</dbReference>
<gene>
    <name evidence="5" type="ORF">DBA34_00760</name>
    <name evidence="6" type="ORF">DBB29_01585</name>
</gene>
<dbReference type="SMART" id="SM00342">
    <property type="entry name" value="HTH_ARAC"/>
    <property type="match status" value="1"/>
</dbReference>
<proteinExistence type="predicted"/>
<feature type="domain" description="HTH araC/xylS-type" evidence="4">
    <location>
        <begin position="207"/>
        <end position="309"/>
    </location>
</feature>
<dbReference type="Pfam" id="PF14525">
    <property type="entry name" value="AraC_binding_2"/>
    <property type="match status" value="1"/>
</dbReference>
<dbReference type="PANTHER" id="PTHR43280">
    <property type="entry name" value="ARAC-FAMILY TRANSCRIPTIONAL REGULATOR"/>
    <property type="match status" value="1"/>
</dbReference>
<dbReference type="PRINTS" id="PR00032">
    <property type="entry name" value="HTHARAC"/>
</dbReference>
<organism evidence="5 8">
    <name type="scientific">Pandoraea cepalis</name>
    <dbReference type="NCBI Taxonomy" id="2508294"/>
    <lineage>
        <taxon>Bacteria</taxon>
        <taxon>Pseudomonadati</taxon>
        <taxon>Pseudomonadota</taxon>
        <taxon>Betaproteobacteria</taxon>
        <taxon>Burkholderiales</taxon>
        <taxon>Burkholderiaceae</taxon>
        <taxon>Pandoraea</taxon>
    </lineage>
</organism>
<evidence type="ECO:0000313" key="5">
    <source>
        <dbReference type="EMBL" id="MDN4571801.1"/>
    </source>
</evidence>
<dbReference type="GO" id="GO:0043565">
    <property type="term" value="F:sequence-specific DNA binding"/>
    <property type="evidence" value="ECO:0007669"/>
    <property type="project" value="InterPro"/>
</dbReference>
<reference evidence="5" key="1">
    <citation type="submission" date="2018-04" db="EMBL/GenBank/DDBJ databases">
        <authorList>
            <person name="Jy Z."/>
        </authorList>
    </citation>
    <scope>NUCLEOTIDE SEQUENCE</scope>
    <source>
        <strain evidence="6">AS13</strain>
        <strain evidence="5">LA18</strain>
    </source>
</reference>
<dbReference type="InterPro" id="IPR009057">
    <property type="entry name" value="Homeodomain-like_sf"/>
</dbReference>
<sequence length="316" mass="34674">MRVASPDAKHTWPDLVSELIAGNPELGGDRYSFEPVGPTSFDGSITCGALGGARFARVAASPSFYKGNPVLGTEVSPIFIALQTNGVSILGDGVSRIKLVPGEWTLFDARQPFAIGSETPMEVLFVNLPSLRPAKPGDPSPYPSFRSAGFDGSGRIFAELTVSLFREIERLDLRVTAPSVDLLAALVSDTYRALFPSTVLPVDIQYDRIKEFVEDNLPDPELSPQMIADALFMSVRQVHRAFKSKGRETVSEYIWKRRVRKCSEELGSVMSESVSVTDIAFRWGFSSSPHFSRAFKEEMGLTASEFRRGMRTPTPG</sequence>
<dbReference type="RefSeq" id="WP_301233172.1">
    <property type="nucleotide sequence ID" value="NZ_QAIC01000021.1"/>
</dbReference>
<dbReference type="AlphaFoldDB" id="A0AAW7MGD3"/>
<evidence type="ECO:0000313" key="6">
    <source>
        <dbReference type="EMBL" id="MDN4576817.1"/>
    </source>
</evidence>
<dbReference type="PANTHER" id="PTHR43280:SF2">
    <property type="entry name" value="HTH-TYPE TRANSCRIPTIONAL REGULATOR EXSA"/>
    <property type="match status" value="1"/>
</dbReference>
<evidence type="ECO:0000313" key="8">
    <source>
        <dbReference type="Proteomes" id="UP001172791"/>
    </source>
</evidence>
<keyword evidence="2" id="KW-0238">DNA-binding</keyword>
<protein>
    <recommendedName>
        <fullName evidence="4">HTH araC/xylS-type domain-containing protein</fullName>
    </recommendedName>
</protein>
<dbReference type="InterPro" id="IPR035418">
    <property type="entry name" value="AraC-bd_2"/>
</dbReference>
<name>A0AAW7MGD3_9BURK</name>
<dbReference type="Gene3D" id="1.10.10.60">
    <property type="entry name" value="Homeodomain-like"/>
    <property type="match status" value="1"/>
</dbReference>
<dbReference type="Pfam" id="PF12833">
    <property type="entry name" value="HTH_18"/>
    <property type="match status" value="1"/>
</dbReference>
<keyword evidence="7" id="KW-1185">Reference proteome</keyword>
<comment type="caution">
    <text evidence="5">The sequence shown here is derived from an EMBL/GenBank/DDBJ whole genome shotgun (WGS) entry which is preliminary data.</text>
</comment>
<evidence type="ECO:0000256" key="1">
    <source>
        <dbReference type="ARBA" id="ARBA00023015"/>
    </source>
</evidence>
<dbReference type="SUPFAM" id="SSF46689">
    <property type="entry name" value="Homeodomain-like"/>
    <property type="match status" value="1"/>
</dbReference>
<evidence type="ECO:0000256" key="2">
    <source>
        <dbReference type="ARBA" id="ARBA00023125"/>
    </source>
</evidence>
<dbReference type="GO" id="GO:0003700">
    <property type="term" value="F:DNA-binding transcription factor activity"/>
    <property type="evidence" value="ECO:0007669"/>
    <property type="project" value="InterPro"/>
</dbReference>
<dbReference type="InterPro" id="IPR020449">
    <property type="entry name" value="Tscrpt_reg_AraC-type_HTH"/>
</dbReference>
<dbReference type="EMBL" id="QAIC01000021">
    <property type="protein sequence ID" value="MDN4571801.1"/>
    <property type="molecule type" value="Genomic_DNA"/>
</dbReference>
<dbReference type="EMBL" id="QAID01000026">
    <property type="protein sequence ID" value="MDN4576817.1"/>
    <property type="molecule type" value="Genomic_DNA"/>
</dbReference>
<keyword evidence="1" id="KW-0805">Transcription regulation</keyword>
<accession>A0AAW7MGD3</accession>
<dbReference type="Proteomes" id="UP001172791">
    <property type="component" value="Unassembled WGS sequence"/>
</dbReference>